<evidence type="ECO:0000313" key="8">
    <source>
        <dbReference type="EMBL" id="EDP53258.1"/>
    </source>
</evidence>
<evidence type="ECO:0000313" key="9">
    <source>
        <dbReference type="Proteomes" id="UP000001699"/>
    </source>
</evidence>
<dbReference type="Pfam" id="PF25416">
    <property type="entry name" value="GRHL1_C"/>
    <property type="match status" value="1"/>
</dbReference>
<dbReference type="PANTHER" id="PTHR11037">
    <property type="entry name" value="TRANSCRIPTION FACTOR CP2"/>
    <property type="match status" value="1"/>
</dbReference>
<evidence type="ECO:0000256" key="6">
    <source>
        <dbReference type="SAM" id="MobiDB-lite"/>
    </source>
</evidence>
<dbReference type="OrthoDB" id="7680836at2759"/>
<comment type="subcellular location">
    <subcellularLocation>
        <location evidence="1">Nucleus</location>
    </subcellularLocation>
</comment>
<dbReference type="InterPro" id="IPR040167">
    <property type="entry name" value="TF_CP2-like"/>
</dbReference>
<reference evidence="8 9" key="1">
    <citation type="journal article" date="2008" name="PLoS Genet.">
        <title>Genomic islands in the pathogenic filamentous fungus Aspergillus fumigatus.</title>
        <authorList>
            <person name="Fedorova N.D."/>
            <person name="Khaldi N."/>
            <person name="Joardar V.S."/>
            <person name="Maiti R."/>
            <person name="Amedeo P."/>
            <person name="Anderson M.J."/>
            <person name="Crabtree J."/>
            <person name="Silva J.C."/>
            <person name="Badger J.H."/>
            <person name="Albarraq A."/>
            <person name="Angiuoli S."/>
            <person name="Bussey H."/>
            <person name="Bowyer P."/>
            <person name="Cotty P.J."/>
            <person name="Dyer P.S."/>
            <person name="Egan A."/>
            <person name="Galens K."/>
            <person name="Fraser-Liggett C.M."/>
            <person name="Haas B.J."/>
            <person name="Inman J.M."/>
            <person name="Kent R."/>
            <person name="Lemieux S."/>
            <person name="Malavazi I."/>
            <person name="Orvis J."/>
            <person name="Roemer T."/>
            <person name="Ronning C.M."/>
            <person name="Sundaram J.P."/>
            <person name="Sutton G."/>
            <person name="Turner G."/>
            <person name="Venter J.C."/>
            <person name="White O.R."/>
            <person name="Whitty B.R."/>
            <person name="Youngman P."/>
            <person name="Wolfe K.H."/>
            <person name="Goldman G.H."/>
            <person name="Wortman J.R."/>
            <person name="Jiang B."/>
            <person name="Denning D.W."/>
            <person name="Nierman W.C."/>
        </authorList>
    </citation>
    <scope>NUCLEOTIDE SEQUENCE [LARGE SCALE GENOMIC DNA]</scope>
    <source>
        <strain evidence="9">CBS 144.89 / FGSC A1163 / CEA10</strain>
    </source>
</reference>
<sequence length="778" mass="86803">MSSRWVKSQRLMKPQLLFHNPHFCGICSQVSAVAGQSLLKACSSNIVDGFFRIEEDVWQKVCFISRIAIGFRLSLNLITSNRTTQKPRAELIREFQKKFSHVIADPFLTRAPLEHDDAKLRNTPIFPSQRDHLNHLPADPNVENVIESALHVGLHIPTANQMCAIIRSPAGDLHTPTAGWNLASRPSVWDRTVKLQPQPHTLARTATRGMAVLESQYENRLFQNIDPFAESHIPQSKVSFGVNSDYDLSGMSNNRDSYTGLFGHVTQPPPLLSNTIGRADIPSQPETPFRYRATLHAPTAIAEHAHESPVTYLNRSHTYSVSIVDSRPPVHATQPVKYRTSVRITFEELEHRSNPAQCWRLWKEVRGAVEAQQRGGKMRALEFVDLRMGIKKSAPALKQVDSASFDGFCVTWTGTPEAGCSECVVNVRLNFLSTDFSLSKGVKGVPTRLCVKTEMIGPEDAMPAVGVGNEAEICYCKVKVFREHGAERKLSNDVAHVQKAIHKVEKQIAQRGIDSRINSRLAKRKQAQGVGCGLPKNPILSTSLSSIRSNHMMGIDDLHKASLRLRELFSSQQPVSVLSLQGDVLDDLDQSPLSLAQDFSTPVSLGRGSMSVDNAVVNFHSGLVETSGRRFSRKASTVEPKAESSDAGFSDIQSWSSPESNKRDLSSRCQHVACFYVRFLDDKQQEPYYRAIYLRERTTSDFICQLSRKYKIQPDSILSLVHITPNNLRVVVDDGVVGEIPEGQDMFARFTEVPAEFGSDGRDDTEGYNNGYEVHLFF</sequence>
<dbReference type="GO" id="GO:0005634">
    <property type="term" value="C:nucleus"/>
    <property type="evidence" value="ECO:0007669"/>
    <property type="project" value="UniProtKB-SubCell"/>
</dbReference>
<keyword evidence="3" id="KW-0238">DNA-binding</keyword>
<keyword evidence="2" id="KW-0805">Transcription regulation</keyword>
<protein>
    <submittedName>
        <fullName evidence="8">CP2 transcription factor, putative</fullName>
    </submittedName>
</protein>
<evidence type="ECO:0000256" key="2">
    <source>
        <dbReference type="ARBA" id="ARBA00023015"/>
    </source>
</evidence>
<dbReference type="GO" id="GO:0001228">
    <property type="term" value="F:DNA-binding transcription activator activity, RNA polymerase II-specific"/>
    <property type="evidence" value="ECO:0007669"/>
    <property type="project" value="TreeGrafter"/>
</dbReference>
<dbReference type="PANTHER" id="PTHR11037:SF20">
    <property type="entry name" value="PROTEIN GRAINYHEAD"/>
    <property type="match status" value="1"/>
</dbReference>
<organism evidence="8 9">
    <name type="scientific">Aspergillus fumigatus (strain CBS 144.89 / FGSC A1163 / CEA10)</name>
    <name type="common">Neosartorya fumigata</name>
    <dbReference type="NCBI Taxonomy" id="451804"/>
    <lineage>
        <taxon>Eukaryota</taxon>
        <taxon>Fungi</taxon>
        <taxon>Dikarya</taxon>
        <taxon>Ascomycota</taxon>
        <taxon>Pezizomycotina</taxon>
        <taxon>Eurotiomycetes</taxon>
        <taxon>Eurotiomycetidae</taxon>
        <taxon>Eurotiales</taxon>
        <taxon>Aspergillaceae</taxon>
        <taxon>Aspergillus</taxon>
        <taxon>Aspergillus subgen. Fumigati</taxon>
    </lineage>
</organism>
<evidence type="ECO:0000256" key="3">
    <source>
        <dbReference type="ARBA" id="ARBA00023125"/>
    </source>
</evidence>
<feature type="domain" description="Grh/CP2 DB" evidence="7">
    <location>
        <begin position="286"/>
        <end position="547"/>
    </location>
</feature>
<dbReference type="HOGENOM" id="CLU_012196_1_0_1"/>
<evidence type="ECO:0000256" key="4">
    <source>
        <dbReference type="ARBA" id="ARBA00023163"/>
    </source>
</evidence>
<gene>
    <name evidence="8" type="ORF">AFUB_044300</name>
</gene>
<evidence type="ECO:0000256" key="5">
    <source>
        <dbReference type="ARBA" id="ARBA00023242"/>
    </source>
</evidence>
<dbReference type="AlphaFoldDB" id="B0XZG2"/>
<name>B0XZG2_ASPFC</name>
<dbReference type="InterPro" id="IPR007604">
    <property type="entry name" value="CP2"/>
</dbReference>
<evidence type="ECO:0000259" key="7">
    <source>
        <dbReference type="PROSITE" id="PS51968"/>
    </source>
</evidence>
<accession>B0XZG2</accession>
<dbReference type="Proteomes" id="UP000001699">
    <property type="component" value="Unassembled WGS sequence"/>
</dbReference>
<proteinExistence type="predicted"/>
<evidence type="ECO:0000256" key="1">
    <source>
        <dbReference type="ARBA" id="ARBA00004123"/>
    </source>
</evidence>
<dbReference type="PROSITE" id="PS51968">
    <property type="entry name" value="GRH_CP2_DB"/>
    <property type="match status" value="1"/>
</dbReference>
<dbReference type="EMBL" id="DS499596">
    <property type="protein sequence ID" value="EDP53258.1"/>
    <property type="molecule type" value="Genomic_DNA"/>
</dbReference>
<dbReference type="GO" id="GO:0000978">
    <property type="term" value="F:RNA polymerase II cis-regulatory region sequence-specific DNA binding"/>
    <property type="evidence" value="ECO:0007669"/>
    <property type="project" value="TreeGrafter"/>
</dbReference>
<dbReference type="InterPro" id="IPR057520">
    <property type="entry name" value="GRHL1/CP2_C"/>
</dbReference>
<keyword evidence="4" id="KW-0804">Transcription</keyword>
<dbReference type="Pfam" id="PF04516">
    <property type="entry name" value="CP2"/>
    <property type="match status" value="1"/>
</dbReference>
<keyword evidence="5" id="KW-0539">Nucleus</keyword>
<keyword evidence="9" id="KW-1185">Reference proteome</keyword>
<dbReference type="PhylomeDB" id="B0XZG2"/>
<feature type="region of interest" description="Disordered" evidence="6">
    <location>
        <begin position="634"/>
        <end position="663"/>
    </location>
</feature>